<sequence length="230" mass="25383">MNSFNQFNGGLAAGTLVTTPDGDMRIEDVKAGDLVLSGVGGCRTRSYEVNKVSANHYCGPMLKIVVNCSDYQFRATPNHICFSSPSSLSLTDNAVFLYAFDGESELDEENSLSHFICIANSNKDAVDFSNLDQADKFARQMAKANGGLEIKRFADFNQYYEPFNFMPATDLKVAMQVPVTKNETVESATITRIDQEQYDGLVYDLDIPEARNFAANGVLVHDSTRVLRCP</sequence>
<protein>
    <submittedName>
        <fullName evidence="1">Intein C-terminal splicing region/intein N-terminal splicing region</fullName>
    </submittedName>
</protein>
<proteinExistence type="predicted"/>
<dbReference type="AlphaFoldDB" id="A0A2S8SQL6"/>
<dbReference type="OrthoDB" id="9810135at2"/>
<dbReference type="InterPro" id="IPR036844">
    <property type="entry name" value="Hint_dom_sf"/>
</dbReference>
<dbReference type="Proteomes" id="UP000237684">
    <property type="component" value="Unassembled WGS sequence"/>
</dbReference>
<dbReference type="InParanoid" id="A0A2S8SQL6"/>
<keyword evidence="2" id="KW-1185">Reference proteome</keyword>
<dbReference type="NCBIfam" id="TIGR01443">
    <property type="entry name" value="intein_Cterm"/>
    <property type="match status" value="1"/>
</dbReference>
<evidence type="ECO:0000313" key="2">
    <source>
        <dbReference type="Proteomes" id="UP000237684"/>
    </source>
</evidence>
<organism evidence="1 2">
    <name type="scientific">Abditibacterium utsteinense</name>
    <dbReference type="NCBI Taxonomy" id="1960156"/>
    <lineage>
        <taxon>Bacteria</taxon>
        <taxon>Pseudomonadati</taxon>
        <taxon>Abditibacteriota</taxon>
        <taxon>Abditibacteriia</taxon>
        <taxon>Abditibacteriales</taxon>
        <taxon>Abditibacteriaceae</taxon>
        <taxon>Abditibacterium</taxon>
    </lineage>
</organism>
<gene>
    <name evidence="1" type="ORF">B1R32_11652</name>
</gene>
<dbReference type="Pfam" id="PF14890">
    <property type="entry name" value="Intein_splicing"/>
    <property type="match status" value="1"/>
</dbReference>
<dbReference type="Gene3D" id="2.170.16.10">
    <property type="entry name" value="Hedgehog/Intein (Hint) domain"/>
    <property type="match status" value="1"/>
</dbReference>
<dbReference type="InterPro" id="IPR030934">
    <property type="entry name" value="Intein_C"/>
</dbReference>
<dbReference type="CDD" id="cd00081">
    <property type="entry name" value="Hint"/>
    <property type="match status" value="1"/>
</dbReference>
<reference evidence="1 2" key="1">
    <citation type="journal article" date="2018" name="Syst. Appl. Microbiol.">
        <title>Abditibacterium utsteinense sp. nov., the first cultivated member of candidate phylum FBP, isolated from ice-free Antarctic soil samples.</title>
        <authorList>
            <person name="Tahon G."/>
            <person name="Tytgat B."/>
            <person name="Lebbe L."/>
            <person name="Carlier A."/>
            <person name="Willems A."/>
        </authorList>
    </citation>
    <scope>NUCLEOTIDE SEQUENCE [LARGE SCALE GENOMIC DNA]</scope>
    <source>
        <strain evidence="1 2">LMG 29911</strain>
    </source>
</reference>
<evidence type="ECO:0000313" key="1">
    <source>
        <dbReference type="EMBL" id="PQV63075.1"/>
    </source>
</evidence>
<dbReference type="SUPFAM" id="SSF51294">
    <property type="entry name" value="Hedgehog/intein (Hint) domain"/>
    <property type="match status" value="1"/>
</dbReference>
<accession>A0A2S8SQL6</accession>
<name>A0A2S8SQL6_9BACT</name>
<comment type="caution">
    <text evidence="1">The sequence shown here is derived from an EMBL/GenBank/DDBJ whole genome shotgun (WGS) entry which is preliminary data.</text>
</comment>
<dbReference type="EMBL" id="NIGF01000016">
    <property type="protein sequence ID" value="PQV63075.1"/>
    <property type="molecule type" value="Genomic_DNA"/>
</dbReference>
<dbReference type="RefSeq" id="WP_106380814.1">
    <property type="nucleotide sequence ID" value="NZ_NIGF01000016.1"/>
</dbReference>
<dbReference type="PROSITE" id="PS50818">
    <property type="entry name" value="INTEIN_C_TER"/>
    <property type="match status" value="1"/>
</dbReference>